<proteinExistence type="predicted"/>
<sequence>MDIQIRHIPDTADKWEVVRAISSVVHHQSFIEDLRKAEIQLINGNMPLECMNFDVELDMCENRGLRNKTTGNLLLCHRKIGDRFLQRTTTDLPVRVQGKKLKFHRKGGEMSTKKVDKARVLEKTRFIDPGIQEKRATVAFHLRDGFTTVRALHLGFILKEGNTKIFSSEFKLQKYGQLWIDYEQKLFRILLGEPEVDEVFWCIVITIDNLKGLGLGDDHGNPYVAFGLHAPPLFQREHYNRDRGPTAKRYRERLSALNPAHARVAPYVHQVIFYLHEHEAAHKIRDLCQWAGLARPTSMEIEIQSRNLFAQSQLDRLAKLLSRTDWKVAFQFESLLRNNLLHVGDVVYIHTNRLAPLYKRFEEDKECTDPHHSVAQILKHLTEQLKSRQQDESVSQCIDRVMMAPKKTSFDPIVGKMAAGGTFLCHHVTFTPTRLMLEGPYITQSNRVIRQFPGFEHYFVRVDFRDESRTRFRWSPDTNGRPILEERVGNILKWGFNLGGRHLEFLAYSSSALRQHAVWFMIPFERDGRLVNAESIRKSLGDFSQDETKPAKMAARMAQAFTATNPSITLVRGEWEDMDDLGEKPHLFTDGVGTISKELGSRIWKALCEERQNRENALEPSAYQIRFLGYKGVVAIDEQLEGIKMRLRPSMKKFKVPNAESAEIEIVQPFGYPINAYLNRQLIVVLEDRKVAADVFLKIQDDALARITGAQDSIDTACKFLQANGLGWGFGLRYVLDQLGKLGLDLKTRPEMARIDDDDKWLLNNNFMLNTLKFAEFHVLRDIKHRARIPVGDSHVLVGVADEGPEYRKRGIKKINEQKIYSLTPGNVYVCIQERDKPEPRYIEGPCLISRNPVVHPGDVQQVNAIGPPPEGCLFGHLKNVVVFPSLGDRSLPSMLGGGDLDGDIYAVMQYKPLLSVISWTPAEYPDVAVLDLKRRCTVEDVCNFVVNYIDSDILGLLADRHLTIADQSAYGILDPACETLAELCSKSVDFSKNGVPVPKEKCPRPLLPYKPDWHAAEVLAPRETDYYESPRALGQLYRAVPLKSPPQRAKEEFVDPDKDNITFALRPKVLEVIPDLCVVEETKEDEIYEIFEHYQDELSYICSTHVITNQPGARLTEEEIVTGTIVAKASPLEFDYFRQLIGSLQSTEPKWRNERVYRMNLNSSALVHETRRRLTQGWKRSENIGMIEAMKKAWRAWMYSVRNRMQFGANTFGLIALAIIFDGLNDLAS</sequence>
<reference evidence="1" key="2">
    <citation type="journal article" date="2020" name="Nat. Commun.">
        <title>Large-scale genome sequencing of mycorrhizal fungi provides insights into the early evolution of symbiotic traits.</title>
        <authorList>
            <person name="Miyauchi S."/>
            <person name="Kiss E."/>
            <person name="Kuo A."/>
            <person name="Drula E."/>
            <person name="Kohler A."/>
            <person name="Sanchez-Garcia M."/>
            <person name="Morin E."/>
            <person name="Andreopoulos B."/>
            <person name="Barry K.W."/>
            <person name="Bonito G."/>
            <person name="Buee M."/>
            <person name="Carver A."/>
            <person name="Chen C."/>
            <person name="Cichocki N."/>
            <person name="Clum A."/>
            <person name="Culley D."/>
            <person name="Crous P.W."/>
            <person name="Fauchery L."/>
            <person name="Girlanda M."/>
            <person name="Hayes R.D."/>
            <person name="Keri Z."/>
            <person name="LaButti K."/>
            <person name="Lipzen A."/>
            <person name="Lombard V."/>
            <person name="Magnuson J."/>
            <person name="Maillard F."/>
            <person name="Murat C."/>
            <person name="Nolan M."/>
            <person name="Ohm R.A."/>
            <person name="Pangilinan J."/>
            <person name="Pereira M.F."/>
            <person name="Perotto S."/>
            <person name="Peter M."/>
            <person name="Pfister S."/>
            <person name="Riley R."/>
            <person name="Sitrit Y."/>
            <person name="Stielow J.B."/>
            <person name="Szollosi G."/>
            <person name="Zifcakova L."/>
            <person name="Stursova M."/>
            <person name="Spatafora J.W."/>
            <person name="Tedersoo L."/>
            <person name="Vaario L.M."/>
            <person name="Yamada A."/>
            <person name="Yan M."/>
            <person name="Wang P."/>
            <person name="Xu J."/>
            <person name="Bruns T."/>
            <person name="Baldrian P."/>
            <person name="Vilgalys R."/>
            <person name="Dunand C."/>
            <person name="Henrissat B."/>
            <person name="Grigoriev I.V."/>
            <person name="Hibbett D."/>
            <person name="Nagy L.G."/>
            <person name="Martin F.M."/>
        </authorList>
    </citation>
    <scope>NUCLEOTIDE SEQUENCE</scope>
    <source>
        <strain evidence="1">P2</strain>
    </source>
</reference>
<protein>
    <submittedName>
        <fullName evidence="1">RdRP-domain-containing protein</fullName>
    </submittedName>
</protein>
<name>A0ACB6ZPK7_THEGA</name>
<keyword evidence="2" id="KW-1185">Reference proteome</keyword>
<accession>A0ACB6ZPK7</accession>
<evidence type="ECO:0000313" key="1">
    <source>
        <dbReference type="EMBL" id="KAF9651464.1"/>
    </source>
</evidence>
<organism evidence="1 2">
    <name type="scientific">Thelephora ganbajun</name>
    <name type="common">Ganba fungus</name>
    <dbReference type="NCBI Taxonomy" id="370292"/>
    <lineage>
        <taxon>Eukaryota</taxon>
        <taxon>Fungi</taxon>
        <taxon>Dikarya</taxon>
        <taxon>Basidiomycota</taxon>
        <taxon>Agaricomycotina</taxon>
        <taxon>Agaricomycetes</taxon>
        <taxon>Thelephorales</taxon>
        <taxon>Thelephoraceae</taxon>
        <taxon>Thelephora</taxon>
    </lineage>
</organism>
<evidence type="ECO:0000313" key="2">
    <source>
        <dbReference type="Proteomes" id="UP000886501"/>
    </source>
</evidence>
<dbReference type="Proteomes" id="UP000886501">
    <property type="component" value="Unassembled WGS sequence"/>
</dbReference>
<feature type="non-terminal residue" evidence="1">
    <location>
        <position position="1230"/>
    </location>
</feature>
<gene>
    <name evidence="1" type="ORF">BDM02DRAFT_3163073</name>
</gene>
<reference evidence="1" key="1">
    <citation type="submission" date="2019-10" db="EMBL/GenBank/DDBJ databases">
        <authorList>
            <consortium name="DOE Joint Genome Institute"/>
            <person name="Kuo A."/>
            <person name="Miyauchi S."/>
            <person name="Kiss E."/>
            <person name="Drula E."/>
            <person name="Kohler A."/>
            <person name="Sanchez-Garcia M."/>
            <person name="Andreopoulos B."/>
            <person name="Barry K.W."/>
            <person name="Bonito G."/>
            <person name="Buee M."/>
            <person name="Carver A."/>
            <person name="Chen C."/>
            <person name="Cichocki N."/>
            <person name="Clum A."/>
            <person name="Culley D."/>
            <person name="Crous P.W."/>
            <person name="Fauchery L."/>
            <person name="Girlanda M."/>
            <person name="Hayes R."/>
            <person name="Keri Z."/>
            <person name="Labutti K."/>
            <person name="Lipzen A."/>
            <person name="Lombard V."/>
            <person name="Magnuson J."/>
            <person name="Maillard F."/>
            <person name="Morin E."/>
            <person name="Murat C."/>
            <person name="Nolan M."/>
            <person name="Ohm R."/>
            <person name="Pangilinan J."/>
            <person name="Pereira M."/>
            <person name="Perotto S."/>
            <person name="Peter M."/>
            <person name="Riley R."/>
            <person name="Sitrit Y."/>
            <person name="Stielow B."/>
            <person name="Szollosi G."/>
            <person name="Zifcakova L."/>
            <person name="Stursova M."/>
            <person name="Spatafora J.W."/>
            <person name="Tedersoo L."/>
            <person name="Vaario L.-M."/>
            <person name="Yamada A."/>
            <person name="Yan M."/>
            <person name="Wang P."/>
            <person name="Xu J."/>
            <person name="Bruns T."/>
            <person name="Baldrian P."/>
            <person name="Vilgalys R."/>
            <person name="Henrissat B."/>
            <person name="Grigoriev I.V."/>
            <person name="Hibbett D."/>
            <person name="Nagy L.G."/>
            <person name="Martin F.M."/>
        </authorList>
    </citation>
    <scope>NUCLEOTIDE SEQUENCE</scope>
    <source>
        <strain evidence="1">P2</strain>
    </source>
</reference>
<dbReference type="EMBL" id="MU117975">
    <property type="protein sequence ID" value="KAF9651464.1"/>
    <property type="molecule type" value="Genomic_DNA"/>
</dbReference>
<comment type="caution">
    <text evidence="1">The sequence shown here is derived from an EMBL/GenBank/DDBJ whole genome shotgun (WGS) entry which is preliminary data.</text>
</comment>